<keyword evidence="1" id="KW-1133">Transmembrane helix</keyword>
<feature type="domain" description="Myb/SANT-like" evidence="2">
    <location>
        <begin position="73"/>
        <end position="169"/>
    </location>
</feature>
<dbReference type="InterPro" id="IPR024752">
    <property type="entry name" value="Myb/SANT-like_dom"/>
</dbReference>
<name>A0A7J0EFF7_9ERIC</name>
<reference evidence="3 4" key="1">
    <citation type="submission" date="2019-07" db="EMBL/GenBank/DDBJ databases">
        <title>De Novo Assembly of kiwifruit Actinidia rufa.</title>
        <authorList>
            <person name="Sugita-Konishi S."/>
            <person name="Sato K."/>
            <person name="Mori E."/>
            <person name="Abe Y."/>
            <person name="Kisaki G."/>
            <person name="Hamano K."/>
            <person name="Suezawa K."/>
            <person name="Otani M."/>
            <person name="Fukuda T."/>
            <person name="Manabe T."/>
            <person name="Gomi K."/>
            <person name="Tabuchi M."/>
            <person name="Akimitsu K."/>
            <person name="Kataoka I."/>
        </authorList>
    </citation>
    <scope>NUCLEOTIDE SEQUENCE [LARGE SCALE GENOMIC DNA]</scope>
    <source>
        <strain evidence="4">cv. Fuchu</strain>
    </source>
</reference>
<evidence type="ECO:0000256" key="1">
    <source>
        <dbReference type="SAM" id="Phobius"/>
    </source>
</evidence>
<keyword evidence="1" id="KW-0472">Membrane</keyword>
<dbReference type="Pfam" id="PF12776">
    <property type="entry name" value="Myb_DNA-bind_3"/>
    <property type="match status" value="1"/>
</dbReference>
<evidence type="ECO:0000313" key="4">
    <source>
        <dbReference type="Proteomes" id="UP000585474"/>
    </source>
</evidence>
<organism evidence="3 4">
    <name type="scientific">Actinidia rufa</name>
    <dbReference type="NCBI Taxonomy" id="165716"/>
    <lineage>
        <taxon>Eukaryota</taxon>
        <taxon>Viridiplantae</taxon>
        <taxon>Streptophyta</taxon>
        <taxon>Embryophyta</taxon>
        <taxon>Tracheophyta</taxon>
        <taxon>Spermatophyta</taxon>
        <taxon>Magnoliopsida</taxon>
        <taxon>eudicotyledons</taxon>
        <taxon>Gunneridae</taxon>
        <taxon>Pentapetalae</taxon>
        <taxon>asterids</taxon>
        <taxon>Ericales</taxon>
        <taxon>Actinidiaceae</taxon>
        <taxon>Actinidia</taxon>
    </lineage>
</organism>
<dbReference type="EMBL" id="BJWL01000003">
    <property type="protein sequence ID" value="GFY85214.1"/>
    <property type="molecule type" value="Genomic_DNA"/>
</dbReference>
<sequence length="399" mass="44670">MANNSKSLERILEAYLALGHIVASIKYACVLYIVNLHVALEKVWIPVWRTPHPLEAERKGKAAAGTSRGRRVWNRVEEDMLIKTMRDLYCDKWKADNGQFRSGFYAELEKHIILTFLGTDLRASPHIESKTKLWRRHYNLLTDMLCLSGFGWDDCSKMVTVDSMDVWETHARRNWGDGGEMTEGPADAAAAAALEREEEIGDMFGASEKESLNTDSACSQSVTGGHCNKGAKKRARDVEGIASGLASMGEAFGNLKKVYGDLLKLLLESQVRMKTASLIAHDADKVDLFFNLPEEDMLEWVYLLLGALLGAKFCMRMALSNVVEVSYMAGKKYWYVAFVGRNPGIYKAGQSSANNVGTEVAMEGAFTKNITHMMAPFVHGWVLLPVLEWKLLWKEQMKA</sequence>
<evidence type="ECO:0000259" key="2">
    <source>
        <dbReference type="Pfam" id="PF12776"/>
    </source>
</evidence>
<evidence type="ECO:0000313" key="3">
    <source>
        <dbReference type="EMBL" id="GFY85214.1"/>
    </source>
</evidence>
<comment type="caution">
    <text evidence="3">The sequence shown here is derived from an EMBL/GenBank/DDBJ whole genome shotgun (WGS) entry which is preliminary data.</text>
</comment>
<dbReference type="AlphaFoldDB" id="A0A7J0EFF7"/>
<protein>
    <recommendedName>
        <fullName evidence="2">Myb/SANT-like domain-containing protein</fullName>
    </recommendedName>
</protein>
<gene>
    <name evidence="3" type="ORF">Acr_03g0019880</name>
</gene>
<dbReference type="OrthoDB" id="1748457at2759"/>
<dbReference type="PANTHER" id="PTHR46250">
    <property type="entry name" value="MYB/SANT-LIKE DNA-BINDING DOMAIN PROTEIN-RELATED"/>
    <property type="match status" value="1"/>
</dbReference>
<accession>A0A7J0EFF7</accession>
<feature type="transmembrane region" description="Helical" evidence="1">
    <location>
        <begin position="12"/>
        <end position="34"/>
    </location>
</feature>
<dbReference type="PANTHER" id="PTHR46250:SF15">
    <property type="entry name" value="OS01G0523800 PROTEIN"/>
    <property type="match status" value="1"/>
</dbReference>
<proteinExistence type="predicted"/>
<keyword evidence="4" id="KW-1185">Reference proteome</keyword>
<dbReference type="Proteomes" id="UP000585474">
    <property type="component" value="Unassembled WGS sequence"/>
</dbReference>
<keyword evidence="1" id="KW-0812">Transmembrane</keyword>